<reference evidence="5 6" key="1">
    <citation type="submission" date="2019-09" db="EMBL/GenBank/DDBJ databases">
        <authorList>
            <person name="Brejova B."/>
        </authorList>
    </citation>
    <scope>NUCLEOTIDE SEQUENCE [LARGE SCALE GENOMIC DNA]</scope>
</reference>
<dbReference type="GO" id="GO:0031146">
    <property type="term" value="P:SCF-dependent proteasomal ubiquitin-dependent protein catabolic process"/>
    <property type="evidence" value="ECO:0007669"/>
    <property type="project" value="TreeGrafter"/>
</dbReference>
<dbReference type="InterPro" id="IPR045464">
    <property type="entry name" value="Hrt3/FBXO9_C"/>
</dbReference>
<feature type="domain" description="F-box protein Hrt3/FBXO9 C-terminal" evidence="4">
    <location>
        <begin position="288"/>
        <end position="434"/>
    </location>
</feature>
<feature type="region of interest" description="Disordered" evidence="2">
    <location>
        <begin position="122"/>
        <end position="169"/>
    </location>
</feature>
<proteinExistence type="predicted"/>
<evidence type="ECO:0000256" key="1">
    <source>
        <dbReference type="ARBA" id="ARBA00022786"/>
    </source>
</evidence>
<dbReference type="InterPro" id="IPR001810">
    <property type="entry name" value="F-box_dom"/>
</dbReference>
<dbReference type="GO" id="GO:0019005">
    <property type="term" value="C:SCF ubiquitin ligase complex"/>
    <property type="evidence" value="ECO:0007669"/>
    <property type="project" value="TreeGrafter"/>
</dbReference>
<feature type="region of interest" description="Disordered" evidence="2">
    <location>
        <begin position="44"/>
        <end position="71"/>
    </location>
</feature>
<sequence length="463" mass="53614">MESELEKFRQEWRQEVQKRAIPEKSKINETRKIDNLEKKLENLPKRVPSSLGPDLEVFHGEEPPTPRSFTPEECDALALFEAAVEREHAGKLSDAVVLYRDAFRANDKVDRLYRDKWFSHENQKKKNKQTSGPMTAPETPDEQEDQNQDQDQDQNQDQNQNQDQEQEQELETKIKTLNLNRSEDVLPADETKYSPFAHSRLPNEIVEAILCQVALLDPRAFVRAQASCKLFHRVAAQSPHIWRALALREYPDQKYDSEAFLQVYGEDVCCKDSISSKESAALWRDGTKWKGQWRAMYMHRPRVRFDGVYVSTCNYVRPGRGDGWSAPMIMVTYYRYLRFFRDGAVLSLLTTDEPKDVVPAFERGKIGGGSSTVRQDGSVFILPRTVVGGTWKHTDSQGSILVHTAGSVPEYEFWLELQVRSSGTRRHNKLKWVTFFATERMTGARTDFGLLNDRPYFFVRYTW</sequence>
<dbReference type="OrthoDB" id="2117972at2759"/>
<dbReference type="Gene3D" id="1.20.1280.50">
    <property type="match status" value="1"/>
</dbReference>
<dbReference type="PANTHER" id="PTHR12874">
    <property type="entry name" value="F-BOX ONLY PROTEIN 48-RELATED"/>
    <property type="match status" value="1"/>
</dbReference>
<keyword evidence="6" id="KW-1185">Reference proteome</keyword>
<dbReference type="Proteomes" id="UP000398389">
    <property type="component" value="Unassembled WGS sequence"/>
</dbReference>
<keyword evidence="1" id="KW-0833">Ubl conjugation pathway</keyword>
<dbReference type="InterPro" id="IPR036047">
    <property type="entry name" value="F-box-like_dom_sf"/>
</dbReference>
<evidence type="ECO:0000259" key="3">
    <source>
        <dbReference type="Pfam" id="PF12937"/>
    </source>
</evidence>
<dbReference type="AlphaFoldDB" id="A0A5E8BXV7"/>
<protein>
    <submittedName>
        <fullName evidence="5">Uncharacterized protein</fullName>
    </submittedName>
</protein>
<dbReference type="RefSeq" id="XP_031855694.1">
    <property type="nucleotide sequence ID" value="XM_031999803.1"/>
</dbReference>
<evidence type="ECO:0000313" key="6">
    <source>
        <dbReference type="Proteomes" id="UP000398389"/>
    </source>
</evidence>
<gene>
    <name evidence="5" type="ORF">SAPINGB_P005088</name>
</gene>
<accession>A0A5E8BXV7</accession>
<dbReference type="Pfam" id="PF12937">
    <property type="entry name" value="F-box-like"/>
    <property type="match status" value="1"/>
</dbReference>
<name>A0A5E8BXV7_9ASCO</name>
<dbReference type="EMBL" id="CABVLU010000004">
    <property type="protein sequence ID" value="VVT56479.1"/>
    <property type="molecule type" value="Genomic_DNA"/>
</dbReference>
<evidence type="ECO:0000313" key="5">
    <source>
        <dbReference type="EMBL" id="VVT56479.1"/>
    </source>
</evidence>
<dbReference type="PANTHER" id="PTHR12874:SF9">
    <property type="entry name" value="F-BOX ONLY PROTEIN 48"/>
    <property type="match status" value="1"/>
</dbReference>
<evidence type="ECO:0000256" key="2">
    <source>
        <dbReference type="SAM" id="MobiDB-lite"/>
    </source>
</evidence>
<dbReference type="SUPFAM" id="SSF81383">
    <property type="entry name" value="F-box domain"/>
    <property type="match status" value="1"/>
</dbReference>
<organism evidence="5 6">
    <name type="scientific">Magnusiomyces paraingens</name>
    <dbReference type="NCBI Taxonomy" id="2606893"/>
    <lineage>
        <taxon>Eukaryota</taxon>
        <taxon>Fungi</taxon>
        <taxon>Dikarya</taxon>
        <taxon>Ascomycota</taxon>
        <taxon>Saccharomycotina</taxon>
        <taxon>Dipodascomycetes</taxon>
        <taxon>Dipodascales</taxon>
        <taxon>Dipodascaceae</taxon>
        <taxon>Magnusiomyces</taxon>
    </lineage>
</organism>
<dbReference type="GO" id="GO:0005737">
    <property type="term" value="C:cytoplasm"/>
    <property type="evidence" value="ECO:0007669"/>
    <property type="project" value="TreeGrafter"/>
</dbReference>
<feature type="compositionally biased region" description="Acidic residues" evidence="2">
    <location>
        <begin position="139"/>
        <end position="154"/>
    </location>
</feature>
<dbReference type="GeneID" id="43583903"/>
<feature type="domain" description="F-box" evidence="3">
    <location>
        <begin position="199"/>
        <end position="247"/>
    </location>
</feature>
<dbReference type="Pfam" id="PF19270">
    <property type="entry name" value="FBO_C"/>
    <property type="match status" value="1"/>
</dbReference>
<evidence type="ECO:0000259" key="4">
    <source>
        <dbReference type="Pfam" id="PF19270"/>
    </source>
</evidence>